<accession>A0A7H1JBG8</accession>
<gene>
    <name evidence="1" type="ORF">IBG28_09660</name>
</gene>
<evidence type="ECO:0000313" key="1">
    <source>
        <dbReference type="EMBL" id="QNT07834.1"/>
    </source>
</evidence>
<evidence type="ECO:0000313" key="2">
    <source>
        <dbReference type="Proteomes" id="UP000516370"/>
    </source>
</evidence>
<dbReference type="RefSeq" id="WP_162623505.1">
    <property type="nucleotide sequence ID" value="NZ_BMLJ01000006.1"/>
</dbReference>
<protein>
    <submittedName>
        <fullName evidence="1">Uncharacterized protein</fullName>
    </submittedName>
</protein>
<proteinExistence type="predicted"/>
<organism evidence="1 2">
    <name type="scientific">Marinomonas arctica</name>
    <dbReference type="NCBI Taxonomy" id="383750"/>
    <lineage>
        <taxon>Bacteria</taxon>
        <taxon>Pseudomonadati</taxon>
        <taxon>Pseudomonadota</taxon>
        <taxon>Gammaproteobacteria</taxon>
        <taxon>Oceanospirillales</taxon>
        <taxon>Oceanospirillaceae</taxon>
        <taxon>Marinomonas</taxon>
    </lineage>
</organism>
<dbReference type="EMBL" id="CP061081">
    <property type="protein sequence ID" value="QNT07834.1"/>
    <property type="molecule type" value="Genomic_DNA"/>
</dbReference>
<name>A0A7H1JBG8_9GAMM</name>
<dbReference type="KEGG" id="mard:IBG28_09660"/>
<dbReference type="AlphaFoldDB" id="A0A7H1JBG8"/>
<keyword evidence="2" id="KW-1185">Reference proteome</keyword>
<dbReference type="Proteomes" id="UP000516370">
    <property type="component" value="Chromosome"/>
</dbReference>
<sequence>MATTTKKITLKTVKKALSRAYAVYMMKDTFKNLPTLKIEGVRRIDWSGCDL</sequence>
<reference evidence="1 2" key="1">
    <citation type="submission" date="2020-09" db="EMBL/GenBank/DDBJ databases">
        <title>Complete genome sequence of an Arctic sea ice bacterium Marinomonas arctica BSI20414.</title>
        <authorList>
            <person name="Liao L."/>
            <person name="Chen B."/>
        </authorList>
    </citation>
    <scope>NUCLEOTIDE SEQUENCE [LARGE SCALE GENOMIC DNA]</scope>
    <source>
        <strain evidence="1 2">BSI20414</strain>
    </source>
</reference>